<accession>A0A974SG13</accession>
<gene>
    <name evidence="3" type="ORF">JI735_34655</name>
</gene>
<evidence type="ECO:0000256" key="1">
    <source>
        <dbReference type="SAM" id="SignalP"/>
    </source>
</evidence>
<feature type="domain" description="Copper amine oxidase-like N-terminal" evidence="2">
    <location>
        <begin position="40"/>
        <end position="145"/>
    </location>
</feature>
<reference evidence="3 4" key="1">
    <citation type="submission" date="2021-01" db="EMBL/GenBank/DDBJ databases">
        <title>Whole genome sequence of Paenibacillus sonchi LMG 24727 for comparative genomics.</title>
        <authorList>
            <person name="Lee G."/>
            <person name="Kim M.-J."/>
            <person name="Lim K."/>
            <person name="Shin J.-H."/>
        </authorList>
    </citation>
    <scope>NUCLEOTIDE SEQUENCE [LARGE SCALE GENOMIC DNA]</scope>
    <source>
        <strain evidence="3 4">LMG 24727</strain>
        <plasmid evidence="3 4">unnamed1</plasmid>
    </source>
</reference>
<dbReference type="Gene3D" id="3.30.457.10">
    <property type="entry name" value="Copper amine oxidase-like, N-terminal domain"/>
    <property type="match status" value="1"/>
</dbReference>
<organism evidence="3 4">
    <name type="scientific">Paenibacillus sonchi</name>
    <dbReference type="NCBI Taxonomy" id="373687"/>
    <lineage>
        <taxon>Bacteria</taxon>
        <taxon>Bacillati</taxon>
        <taxon>Bacillota</taxon>
        <taxon>Bacilli</taxon>
        <taxon>Bacillales</taxon>
        <taxon>Paenibacillaceae</taxon>
        <taxon>Paenibacillus</taxon>
        <taxon>Paenibacillus sonchi group</taxon>
    </lineage>
</organism>
<dbReference type="InterPro" id="IPR036582">
    <property type="entry name" value="Mao_N_sf"/>
</dbReference>
<dbReference type="RefSeq" id="WP_202677758.1">
    <property type="nucleotide sequence ID" value="NZ_CP068596.1"/>
</dbReference>
<feature type="chain" id="PRO_5037063974" evidence="1">
    <location>
        <begin position="32"/>
        <end position="303"/>
    </location>
</feature>
<geneLocation type="plasmid" evidence="3 4">
    <name>unnamed1</name>
</geneLocation>
<dbReference type="Proteomes" id="UP000595841">
    <property type="component" value="Plasmid unnamed1"/>
</dbReference>
<dbReference type="SUPFAM" id="SSF55383">
    <property type="entry name" value="Copper amine oxidase, domain N"/>
    <property type="match status" value="1"/>
</dbReference>
<keyword evidence="4" id="KW-1185">Reference proteome</keyword>
<dbReference type="KEGG" id="pson:JI735_34655"/>
<evidence type="ECO:0000313" key="4">
    <source>
        <dbReference type="Proteomes" id="UP000595841"/>
    </source>
</evidence>
<protein>
    <submittedName>
        <fullName evidence="3">Copper amine oxidase N-terminal domain-containing protein</fullName>
    </submittedName>
</protein>
<name>A0A974SG13_9BACL</name>
<dbReference type="EMBL" id="CP068596">
    <property type="protein sequence ID" value="QQZ64572.1"/>
    <property type="molecule type" value="Genomic_DNA"/>
</dbReference>
<feature type="signal peptide" evidence="1">
    <location>
        <begin position="1"/>
        <end position="31"/>
    </location>
</feature>
<keyword evidence="1" id="KW-0732">Signal</keyword>
<dbReference type="InterPro" id="IPR012854">
    <property type="entry name" value="Cu_amine_oxidase-like_N"/>
</dbReference>
<evidence type="ECO:0000313" key="3">
    <source>
        <dbReference type="EMBL" id="QQZ64572.1"/>
    </source>
</evidence>
<evidence type="ECO:0000259" key="2">
    <source>
        <dbReference type="Pfam" id="PF07833"/>
    </source>
</evidence>
<keyword evidence="3" id="KW-0614">Plasmid</keyword>
<dbReference type="AlphaFoldDB" id="A0A974SG13"/>
<proteinExistence type="predicted"/>
<dbReference type="Pfam" id="PF07833">
    <property type="entry name" value="Cu_amine_oxidN1"/>
    <property type="match status" value="1"/>
</dbReference>
<sequence>MNKILKRGFIGCLIASLLIAGSPLTTGTASAASSAIEIMINNDFADTDVAPYITNGTTMVPLQVAQKIPGSSVQWNNASKTVTLTRDGETITLVAGQKTAKIGNKEVKLEAASTLKQGRVMVPLRFIAESTGAYVLWNPKQRVVFVAKSSEELKKQFASSNLAEARTAALKFPVVSSLEMFPVLDESQGQKYYFPEGKADQFFLGGGDSISYYEVVGNHSEEKWTATFDSVKASSGLFFLPRKITNQDGELPKITKRVVFYNFMGPIGEATYGFVESNGEVTTLGQQEMKLNQFFNIPEEKKS</sequence>